<dbReference type="AlphaFoldDB" id="A0A183CM57"/>
<reference evidence="2" key="1">
    <citation type="submission" date="2013-12" db="EMBL/GenBank/DDBJ databases">
        <authorList>
            <person name="Aslett M."/>
        </authorList>
    </citation>
    <scope>NUCLEOTIDE SEQUENCE [LARGE SCALE GENOMIC DNA]</scope>
    <source>
        <strain evidence="2">Lindley</strain>
    </source>
</reference>
<dbReference type="WBParaSite" id="GPLIN_001396300">
    <property type="protein sequence ID" value="GPLIN_001396300"/>
    <property type="gene ID" value="GPLIN_001396300"/>
</dbReference>
<feature type="region of interest" description="Disordered" evidence="1">
    <location>
        <begin position="37"/>
        <end position="56"/>
    </location>
</feature>
<name>A0A183CM57_GLOPA</name>
<reference evidence="3" key="3">
    <citation type="submission" date="2016-06" db="UniProtKB">
        <authorList>
            <consortium name="WormBaseParasite"/>
        </authorList>
    </citation>
    <scope>IDENTIFICATION</scope>
</reference>
<proteinExistence type="predicted"/>
<sequence>VLLNGNQNRRFRVVLMQELDLVQVNLTVLRELMAQMKPTNEGTEAEAPRTTFISSE</sequence>
<organism evidence="2 3">
    <name type="scientific">Globodera pallida</name>
    <name type="common">Potato cyst nematode worm</name>
    <name type="synonym">Heterodera pallida</name>
    <dbReference type="NCBI Taxonomy" id="36090"/>
    <lineage>
        <taxon>Eukaryota</taxon>
        <taxon>Metazoa</taxon>
        <taxon>Ecdysozoa</taxon>
        <taxon>Nematoda</taxon>
        <taxon>Chromadorea</taxon>
        <taxon>Rhabditida</taxon>
        <taxon>Tylenchina</taxon>
        <taxon>Tylenchomorpha</taxon>
        <taxon>Tylenchoidea</taxon>
        <taxon>Heteroderidae</taxon>
        <taxon>Heteroderinae</taxon>
        <taxon>Globodera</taxon>
    </lineage>
</organism>
<reference evidence="2" key="2">
    <citation type="submission" date="2014-05" db="EMBL/GenBank/DDBJ databases">
        <title>The genome and life-stage specific transcriptomes of Globodera pallida elucidate key aspects of plant parasitism by a cyst nematode.</title>
        <authorList>
            <person name="Cotton J.A."/>
            <person name="Lilley C.J."/>
            <person name="Jones L.M."/>
            <person name="Kikuchi T."/>
            <person name="Reid A.J."/>
            <person name="Thorpe P."/>
            <person name="Tsai I.J."/>
            <person name="Beasley H."/>
            <person name="Blok V."/>
            <person name="Cock P.J.A."/>
            <person name="Van den Akker S.E."/>
            <person name="Holroyd N."/>
            <person name="Hunt M."/>
            <person name="Mantelin S."/>
            <person name="Naghra H."/>
            <person name="Pain A."/>
            <person name="Palomares-Rius J.E."/>
            <person name="Zarowiecki M."/>
            <person name="Berriman M."/>
            <person name="Jones J.T."/>
            <person name="Urwin P.E."/>
        </authorList>
    </citation>
    <scope>NUCLEOTIDE SEQUENCE [LARGE SCALE GENOMIC DNA]</scope>
    <source>
        <strain evidence="2">Lindley</strain>
    </source>
</reference>
<evidence type="ECO:0000313" key="3">
    <source>
        <dbReference type="WBParaSite" id="GPLIN_001396300"/>
    </source>
</evidence>
<keyword evidence="2" id="KW-1185">Reference proteome</keyword>
<evidence type="ECO:0000256" key="1">
    <source>
        <dbReference type="SAM" id="MobiDB-lite"/>
    </source>
</evidence>
<dbReference type="Proteomes" id="UP000050741">
    <property type="component" value="Unassembled WGS sequence"/>
</dbReference>
<protein>
    <submittedName>
        <fullName evidence="3">Transcriptional regulator</fullName>
    </submittedName>
</protein>
<accession>A0A183CM57</accession>
<evidence type="ECO:0000313" key="2">
    <source>
        <dbReference type="Proteomes" id="UP000050741"/>
    </source>
</evidence>